<feature type="signal peptide" evidence="2">
    <location>
        <begin position="1"/>
        <end position="29"/>
    </location>
</feature>
<feature type="domain" description="SpaA-like prealbumin fold" evidence="4">
    <location>
        <begin position="307"/>
        <end position="390"/>
    </location>
</feature>
<reference evidence="5" key="2">
    <citation type="journal article" date="2021" name="PeerJ">
        <title>Extensive microbial diversity within the chicken gut microbiome revealed by metagenomics and culture.</title>
        <authorList>
            <person name="Gilroy R."/>
            <person name="Ravi A."/>
            <person name="Getino M."/>
            <person name="Pursley I."/>
            <person name="Horton D.L."/>
            <person name="Alikhan N.F."/>
            <person name="Baker D."/>
            <person name="Gharbi K."/>
            <person name="Hall N."/>
            <person name="Watson M."/>
            <person name="Adriaenssens E.M."/>
            <person name="Foster-Nyarko E."/>
            <person name="Jarju S."/>
            <person name="Secka A."/>
            <person name="Antonio M."/>
            <person name="Oren A."/>
            <person name="Chaudhuri R.R."/>
            <person name="La Ragione R."/>
            <person name="Hildebrand F."/>
            <person name="Pallen M.J."/>
        </authorList>
    </citation>
    <scope>NUCLEOTIDE SEQUENCE</scope>
    <source>
        <strain evidence="5">CHK197-8231</strain>
    </source>
</reference>
<dbReference type="Pfam" id="PF17802">
    <property type="entry name" value="SpaA"/>
    <property type="match status" value="1"/>
</dbReference>
<organism evidence="5 6">
    <name type="scientific">Candidatus Fimihabitans intestinipullorum</name>
    <dbReference type="NCBI Taxonomy" id="2840820"/>
    <lineage>
        <taxon>Bacteria</taxon>
        <taxon>Bacillati</taxon>
        <taxon>Mycoplasmatota</taxon>
        <taxon>Mycoplasmatota incertae sedis</taxon>
        <taxon>Candidatus Fimihabitans</taxon>
    </lineage>
</organism>
<dbReference type="Pfam" id="PF08341">
    <property type="entry name" value="TED"/>
    <property type="match status" value="1"/>
</dbReference>
<feature type="transmembrane region" description="Helical" evidence="1">
    <location>
        <begin position="406"/>
        <end position="424"/>
    </location>
</feature>
<reference evidence="5" key="1">
    <citation type="submission" date="2020-10" db="EMBL/GenBank/DDBJ databases">
        <authorList>
            <person name="Gilroy R."/>
        </authorList>
    </citation>
    <scope>NUCLEOTIDE SEQUENCE</scope>
    <source>
        <strain evidence="5">CHK197-8231</strain>
    </source>
</reference>
<feature type="chain" id="PRO_5038498571" evidence="2">
    <location>
        <begin position="30"/>
        <end position="431"/>
    </location>
</feature>
<sequence length="431" mass="46877">MKKRLLHISKVLFAIVMSFMLVGMNTVTALTTNAPDTVKMGVETLSPKYLGGTEIGFVTLADGTVVFCLKALAPTPNHETLTRGEEVDGGVRYILQHGYPNVSITGEASKDRYITQIALWWYLDRINGYGDDSLSPDANLSPNLKITGEDPYGVRPKAKSLMEQALQHRNDKLPALDFQLKTEGSALTLSADGTYYQSGLIWITSNAKVSNLVVSANGAPAGTKFVDQNGKEKTTFSPNDKFRVIVPASSVKDMTLEFSIGVGAKVSTDTAYVYKPSDSKKQSIAITYTKSENVTKTTSFNLIRTGVKISKQDIATNKELAGAKLVIKDQNGNVVEEWVSTGEPHYIYDLPTGTYTLEEVEAPEGYQLSTEKIEFEITKDGLVKEVVMYNSAVPEVPVPDTGVNDGVLPIAGASMMILGIGLVYRHAKKRA</sequence>
<proteinExistence type="predicted"/>
<keyword evidence="1" id="KW-1133">Transmembrane helix</keyword>
<name>A0A9D1HTZ9_9BACT</name>
<dbReference type="InterPro" id="IPR041033">
    <property type="entry name" value="SpaA_PFL_dom_1"/>
</dbReference>
<comment type="caution">
    <text evidence="5">The sequence shown here is derived from an EMBL/GenBank/DDBJ whole genome shotgun (WGS) entry which is preliminary data.</text>
</comment>
<dbReference type="EMBL" id="DVML01000012">
    <property type="protein sequence ID" value="HIU22349.1"/>
    <property type="molecule type" value="Genomic_DNA"/>
</dbReference>
<dbReference type="InterPro" id="IPR013552">
    <property type="entry name" value="Thioester_dom"/>
</dbReference>
<accession>A0A9D1HTZ9</accession>
<evidence type="ECO:0000256" key="1">
    <source>
        <dbReference type="SAM" id="Phobius"/>
    </source>
</evidence>
<evidence type="ECO:0000259" key="4">
    <source>
        <dbReference type="Pfam" id="PF17802"/>
    </source>
</evidence>
<dbReference type="InterPro" id="IPR013783">
    <property type="entry name" value="Ig-like_fold"/>
</dbReference>
<keyword evidence="2" id="KW-0732">Signal</keyword>
<protein>
    <submittedName>
        <fullName evidence="5">Cys-Gln thioester bond-forming surface protein</fullName>
    </submittedName>
</protein>
<dbReference type="AlphaFoldDB" id="A0A9D1HTZ9"/>
<evidence type="ECO:0000313" key="6">
    <source>
        <dbReference type="Proteomes" id="UP000824087"/>
    </source>
</evidence>
<dbReference type="Proteomes" id="UP000824087">
    <property type="component" value="Unassembled WGS sequence"/>
</dbReference>
<evidence type="ECO:0000259" key="3">
    <source>
        <dbReference type="Pfam" id="PF08341"/>
    </source>
</evidence>
<keyword evidence="1" id="KW-0472">Membrane</keyword>
<gene>
    <name evidence="5" type="ORF">IAD49_02075</name>
</gene>
<keyword evidence="1" id="KW-0812">Transmembrane</keyword>
<feature type="domain" description="Thioester" evidence="3">
    <location>
        <begin position="66"/>
        <end position="132"/>
    </location>
</feature>
<evidence type="ECO:0000313" key="5">
    <source>
        <dbReference type="EMBL" id="HIU22349.1"/>
    </source>
</evidence>
<dbReference type="Gene3D" id="2.60.40.10">
    <property type="entry name" value="Immunoglobulins"/>
    <property type="match status" value="1"/>
</dbReference>
<evidence type="ECO:0000256" key="2">
    <source>
        <dbReference type="SAM" id="SignalP"/>
    </source>
</evidence>